<proteinExistence type="predicted"/>
<feature type="compositionally biased region" description="Basic and acidic residues" evidence="5">
    <location>
        <begin position="236"/>
        <end position="247"/>
    </location>
</feature>
<evidence type="ECO:0000256" key="3">
    <source>
        <dbReference type="ARBA" id="ARBA00022989"/>
    </source>
</evidence>
<reference evidence="8 9" key="1">
    <citation type="journal article" date="2023" name="bioRxiv">
        <title>Conserved and derived expression patterns and positive selection on dental genes reveal complex evolutionary context of ever-growing rodent molars.</title>
        <authorList>
            <person name="Calamari Z.T."/>
            <person name="Song A."/>
            <person name="Cohen E."/>
            <person name="Akter M."/>
            <person name="Roy R.D."/>
            <person name="Hallikas O."/>
            <person name="Christensen M.M."/>
            <person name="Li P."/>
            <person name="Marangoni P."/>
            <person name="Jernvall J."/>
            <person name="Klein O.D."/>
        </authorList>
    </citation>
    <scope>NUCLEOTIDE SEQUENCE [LARGE SCALE GENOMIC DNA]</scope>
    <source>
        <strain evidence="8">V071</strain>
    </source>
</reference>
<dbReference type="Pfam" id="PF00955">
    <property type="entry name" value="HCO3_cotransp"/>
    <property type="match status" value="1"/>
</dbReference>
<dbReference type="GO" id="GO:0016323">
    <property type="term" value="C:basolateral plasma membrane"/>
    <property type="evidence" value="ECO:0007669"/>
    <property type="project" value="TreeGrafter"/>
</dbReference>
<keyword evidence="3 6" id="KW-1133">Transmembrane helix</keyword>
<evidence type="ECO:0000256" key="6">
    <source>
        <dbReference type="SAM" id="Phobius"/>
    </source>
</evidence>
<feature type="region of interest" description="Disordered" evidence="5">
    <location>
        <begin position="109"/>
        <end position="138"/>
    </location>
</feature>
<feature type="region of interest" description="Disordered" evidence="5">
    <location>
        <begin position="227"/>
        <end position="247"/>
    </location>
</feature>
<evidence type="ECO:0000256" key="5">
    <source>
        <dbReference type="SAM" id="MobiDB-lite"/>
    </source>
</evidence>
<name>A0AAW0JXE1_MYOGA</name>
<keyword evidence="4 6" id="KW-0472">Membrane</keyword>
<dbReference type="EMBL" id="JBBHLL010000016">
    <property type="protein sequence ID" value="KAK7830879.1"/>
    <property type="molecule type" value="Genomic_DNA"/>
</dbReference>
<dbReference type="GO" id="GO:0005452">
    <property type="term" value="F:solute:inorganic anion antiporter activity"/>
    <property type="evidence" value="ECO:0007669"/>
    <property type="project" value="InterPro"/>
</dbReference>
<dbReference type="GO" id="GO:0006820">
    <property type="term" value="P:monoatomic anion transport"/>
    <property type="evidence" value="ECO:0007669"/>
    <property type="project" value="InterPro"/>
</dbReference>
<evidence type="ECO:0000256" key="4">
    <source>
        <dbReference type="ARBA" id="ARBA00023136"/>
    </source>
</evidence>
<organism evidence="8 9">
    <name type="scientific">Myodes glareolus</name>
    <name type="common">Bank vole</name>
    <name type="synonym">Clethrionomys glareolus</name>
    <dbReference type="NCBI Taxonomy" id="447135"/>
    <lineage>
        <taxon>Eukaryota</taxon>
        <taxon>Metazoa</taxon>
        <taxon>Chordata</taxon>
        <taxon>Craniata</taxon>
        <taxon>Vertebrata</taxon>
        <taxon>Euteleostomi</taxon>
        <taxon>Mammalia</taxon>
        <taxon>Eutheria</taxon>
        <taxon>Euarchontoglires</taxon>
        <taxon>Glires</taxon>
        <taxon>Rodentia</taxon>
        <taxon>Myomorpha</taxon>
        <taxon>Muroidea</taxon>
        <taxon>Cricetidae</taxon>
        <taxon>Arvicolinae</taxon>
        <taxon>Myodes</taxon>
    </lineage>
</organism>
<dbReference type="PANTHER" id="PTHR11453">
    <property type="entry name" value="ANION EXCHANGE PROTEIN"/>
    <property type="match status" value="1"/>
</dbReference>
<dbReference type="InterPro" id="IPR011531">
    <property type="entry name" value="HCO3_transpt-like_TM_dom"/>
</dbReference>
<keyword evidence="2 6" id="KW-0812">Transmembrane</keyword>
<comment type="caution">
    <text evidence="8">The sequence shown here is derived from an EMBL/GenBank/DDBJ whole genome shotgun (WGS) entry which is preliminary data.</text>
</comment>
<dbReference type="Proteomes" id="UP001488838">
    <property type="component" value="Unassembled WGS sequence"/>
</dbReference>
<evidence type="ECO:0000256" key="1">
    <source>
        <dbReference type="ARBA" id="ARBA00004141"/>
    </source>
</evidence>
<feature type="domain" description="Bicarbonate transporter-like transmembrane" evidence="7">
    <location>
        <begin position="1"/>
        <end position="105"/>
    </location>
</feature>
<evidence type="ECO:0000259" key="7">
    <source>
        <dbReference type="Pfam" id="PF00955"/>
    </source>
</evidence>
<evidence type="ECO:0000256" key="2">
    <source>
        <dbReference type="ARBA" id="ARBA00022692"/>
    </source>
</evidence>
<keyword evidence="9" id="KW-1185">Reference proteome</keyword>
<dbReference type="InterPro" id="IPR003020">
    <property type="entry name" value="HCO3_transpt_euk"/>
</dbReference>
<protein>
    <recommendedName>
        <fullName evidence="7">Bicarbonate transporter-like transmembrane domain-containing protein</fullName>
    </recommendedName>
</protein>
<feature type="transmembrane region" description="Helical" evidence="6">
    <location>
        <begin position="72"/>
        <end position="89"/>
    </location>
</feature>
<gene>
    <name evidence="8" type="ORF">U0070_018423</name>
</gene>
<evidence type="ECO:0000313" key="8">
    <source>
        <dbReference type="EMBL" id="KAK7830879.1"/>
    </source>
</evidence>
<dbReference type="PANTHER" id="PTHR11453:SF10">
    <property type="entry name" value="ELECTROGENIC SODIUM BICARBONATE COTRANSPORTER 1"/>
    <property type="match status" value="1"/>
</dbReference>
<feature type="transmembrane region" description="Helical" evidence="6">
    <location>
        <begin position="6"/>
        <end position="29"/>
    </location>
</feature>
<accession>A0AAW0JXE1</accession>
<dbReference type="AlphaFoldDB" id="A0AAW0JXE1"/>
<comment type="subcellular location">
    <subcellularLocation>
        <location evidence="1">Membrane</location>
        <topology evidence="1">Multi-pass membrane protein</topology>
    </subcellularLocation>
</comment>
<dbReference type="GO" id="GO:0008510">
    <property type="term" value="F:sodium:bicarbonate symporter activity"/>
    <property type="evidence" value="ECO:0007669"/>
    <property type="project" value="TreeGrafter"/>
</dbReference>
<evidence type="ECO:0000313" key="9">
    <source>
        <dbReference type="Proteomes" id="UP001488838"/>
    </source>
</evidence>
<dbReference type="GO" id="GO:0051453">
    <property type="term" value="P:regulation of intracellular pH"/>
    <property type="evidence" value="ECO:0007669"/>
    <property type="project" value="TreeGrafter"/>
</dbReference>
<sequence length="247" mass="28464">MPVLYGVFLYMGVASLNGVQFMDRLKLLLMPLKHQPDFIYLRHVPLRRVHLFTFLQVLCLALLWILKSTVAAIIFPVMILALVAVRKGMDYLFSQHDLSFLDDVIPEKDKKKKEDEKKKKKKKGSLDSDNDDSDCPYSEKVPSIKIPMDIMEQQPFLSDNKPLDKLQWHSAMALPRDSQKIQIEAMEKDHQHSLNATHHADKIPFLESLGIPSPPRTPVKAVPQIRIELEPEDNDYPWRNKGTETTL</sequence>